<comment type="similarity">
    <text evidence="10 11">Belongs to the TonB-dependent receptor family.</text>
</comment>
<evidence type="ECO:0000256" key="3">
    <source>
        <dbReference type="ARBA" id="ARBA00022452"/>
    </source>
</evidence>
<keyword evidence="7 10" id="KW-0472">Membrane</keyword>
<dbReference type="GO" id="GO:0009279">
    <property type="term" value="C:cell outer membrane"/>
    <property type="evidence" value="ECO:0007669"/>
    <property type="project" value="UniProtKB-SubCell"/>
</dbReference>
<evidence type="ECO:0000259" key="12">
    <source>
        <dbReference type="Pfam" id="PF00593"/>
    </source>
</evidence>
<evidence type="ECO:0000256" key="10">
    <source>
        <dbReference type="PROSITE-ProRule" id="PRU01360"/>
    </source>
</evidence>
<evidence type="ECO:0000256" key="8">
    <source>
        <dbReference type="ARBA" id="ARBA00023170"/>
    </source>
</evidence>
<evidence type="ECO:0000313" key="14">
    <source>
        <dbReference type="EMBL" id="ABL97479.1"/>
    </source>
</evidence>
<evidence type="ECO:0000259" key="13">
    <source>
        <dbReference type="Pfam" id="PF07715"/>
    </source>
</evidence>
<dbReference type="EMBL" id="EF107106">
    <property type="protein sequence ID" value="ABL97479.1"/>
    <property type="molecule type" value="Genomic_DNA"/>
</dbReference>
<evidence type="ECO:0000256" key="4">
    <source>
        <dbReference type="ARBA" id="ARBA00022692"/>
    </source>
</evidence>
<dbReference type="GO" id="GO:0044718">
    <property type="term" value="P:siderophore transmembrane transport"/>
    <property type="evidence" value="ECO:0007669"/>
    <property type="project" value="TreeGrafter"/>
</dbReference>
<evidence type="ECO:0000256" key="9">
    <source>
        <dbReference type="ARBA" id="ARBA00023237"/>
    </source>
</evidence>
<keyword evidence="2 10" id="KW-0813">Transport</keyword>
<dbReference type="Gene3D" id="2.40.170.20">
    <property type="entry name" value="TonB-dependent receptor, beta-barrel domain"/>
    <property type="match status" value="1"/>
</dbReference>
<dbReference type="Gene3D" id="2.170.130.10">
    <property type="entry name" value="TonB-dependent receptor, plug domain"/>
    <property type="match status" value="1"/>
</dbReference>
<keyword evidence="9 10" id="KW-0998">Cell outer membrane</keyword>
<dbReference type="PROSITE" id="PS52016">
    <property type="entry name" value="TONB_DEPENDENT_REC_3"/>
    <property type="match status" value="1"/>
</dbReference>
<proteinExistence type="inferred from homology"/>
<feature type="domain" description="TonB-dependent receptor plug" evidence="13">
    <location>
        <begin position="10"/>
        <end position="115"/>
    </location>
</feature>
<dbReference type="InterPro" id="IPR037066">
    <property type="entry name" value="Plug_dom_sf"/>
</dbReference>
<evidence type="ECO:0000256" key="6">
    <source>
        <dbReference type="ARBA" id="ARBA00023077"/>
    </source>
</evidence>
<feature type="domain" description="TonB-dependent receptor-like beta-barrel" evidence="12">
    <location>
        <begin position="178"/>
        <end position="606"/>
    </location>
</feature>
<dbReference type="InterPro" id="IPR036942">
    <property type="entry name" value="Beta-barrel_TonB_sf"/>
</dbReference>
<evidence type="ECO:0000256" key="2">
    <source>
        <dbReference type="ARBA" id="ARBA00022448"/>
    </source>
</evidence>
<reference evidence="14" key="1">
    <citation type="journal article" date="2007" name="Environ. Microbiol.">
        <title>Proteorhodopsin photosystem gene clusters exhibit co-evolutionary trends and shared ancestry among diverse marine microbial phyla.</title>
        <authorList>
            <person name="McCarren J."/>
            <person name="Delong E.F."/>
        </authorList>
    </citation>
    <scope>NUCLEOTIDE SEQUENCE</scope>
</reference>
<name>A4GK34_9BACT</name>
<dbReference type="InterPro" id="IPR000531">
    <property type="entry name" value="Beta-barrel_TonB"/>
</dbReference>
<dbReference type="Pfam" id="PF00593">
    <property type="entry name" value="TonB_dep_Rec_b-barrel"/>
    <property type="match status" value="1"/>
</dbReference>
<dbReference type="InterPro" id="IPR012910">
    <property type="entry name" value="Plug_dom"/>
</dbReference>
<evidence type="ECO:0000256" key="1">
    <source>
        <dbReference type="ARBA" id="ARBA00004571"/>
    </source>
</evidence>
<dbReference type="AlphaFoldDB" id="A4GK34"/>
<keyword evidence="8 14" id="KW-0675">Receptor</keyword>
<evidence type="ECO:0000256" key="5">
    <source>
        <dbReference type="ARBA" id="ARBA00022729"/>
    </source>
</evidence>
<dbReference type="Pfam" id="PF07715">
    <property type="entry name" value="Plug"/>
    <property type="match status" value="1"/>
</dbReference>
<evidence type="ECO:0000256" key="11">
    <source>
        <dbReference type="RuleBase" id="RU003357"/>
    </source>
</evidence>
<dbReference type="PANTHER" id="PTHR30069">
    <property type="entry name" value="TONB-DEPENDENT OUTER MEMBRANE RECEPTOR"/>
    <property type="match status" value="1"/>
</dbReference>
<evidence type="ECO:0000256" key="7">
    <source>
        <dbReference type="ARBA" id="ARBA00023136"/>
    </source>
</evidence>
<keyword evidence="5" id="KW-0732">Signal</keyword>
<dbReference type="SUPFAM" id="SSF56935">
    <property type="entry name" value="Porins"/>
    <property type="match status" value="1"/>
</dbReference>
<organism evidence="14">
    <name type="scientific">uncultured marine bacterium HF130_81H07</name>
    <dbReference type="NCBI Taxonomy" id="415448"/>
    <lineage>
        <taxon>Bacteria</taxon>
        <taxon>environmental samples</taxon>
    </lineage>
</organism>
<keyword evidence="3 10" id="KW-1134">Transmembrane beta strand</keyword>
<keyword evidence="6 11" id="KW-0798">TonB box</keyword>
<dbReference type="GO" id="GO:0015344">
    <property type="term" value="F:siderophore uptake transmembrane transporter activity"/>
    <property type="evidence" value="ECO:0007669"/>
    <property type="project" value="TreeGrafter"/>
</dbReference>
<dbReference type="PANTHER" id="PTHR30069:SF29">
    <property type="entry name" value="HEMOGLOBIN AND HEMOGLOBIN-HAPTOGLOBIN-BINDING PROTEIN 1-RELATED"/>
    <property type="match status" value="1"/>
</dbReference>
<gene>
    <name evidence="14" type="ORF">ALOHA_HF13081H07.0022</name>
</gene>
<sequence>MESNWLFMPSIDEINQEEIEFYNSHHFKELLNLSSGVWISRGSGQESLISLRSPVLTGSGACGSFQILEDGIPIRPAGFCNVNNLFEVSGNLASEIEVVKGPSSSMFGGNALHGVINIKTLKTEGDNKFILETDKNESLRSTIFLRMFSNKIIALDLDRDKGFRDQSGFDQQKLVFKNFSQSKDWSFNTSINFTNLNQETAGYVDSYLLPRGLENINPEAYRDAKSLRIKTEISKSLNKYDVFFTPYFRFSSMEFIQHYLPGKPIEKNGQKSTGVILKLSELEINNNFFEIGGQIEMAFVNLDQYQPDVLNSSNAFNNAVRPQGYHYDFEVVTSFLAAFISHEFELKDNYNFFSNLRLEHLKYDYDNLMSDGRLKDDGTVCPRGGCFYSRPTDTELSFTDYSYRLGVSKFTNIGKIFFQYSKGHRPPQINELFRLQKSQTLADLDSEIIDSIELALDNKGNNFFNKLVFYYSKKKNYIFKDSDSSMVFGGKSRHKGIEIKGAKTLNKFFSMKYALNLAGHYYDFTNQDIGVISGNEIDTSPNIFGSIFINFKVSNKLNLELEQEFMDEYYTEPSNNYIYKGHNLTNLRSSYVLNDDIRLNLSILNILDKDYAERADYSSFTGERFFPGIPLKWRLGINYKFN</sequence>
<accession>A4GK34</accession>
<dbReference type="InterPro" id="IPR039426">
    <property type="entry name" value="TonB-dep_rcpt-like"/>
</dbReference>
<protein>
    <submittedName>
        <fullName evidence="14">Putative TonB-dependent receptor protein</fullName>
    </submittedName>
</protein>
<keyword evidence="4 10" id="KW-0812">Transmembrane</keyword>
<comment type="subcellular location">
    <subcellularLocation>
        <location evidence="1 10">Cell outer membrane</location>
        <topology evidence="1 10">Multi-pass membrane protein</topology>
    </subcellularLocation>
</comment>